<reference evidence="13 14" key="1">
    <citation type="submission" date="2018-07" db="EMBL/GenBank/DDBJ databases">
        <title>Identification of spontaneous genetic mutation associated with occurrence of a yellow conidial color mutant of Aspergillus flavus.</title>
        <authorList>
            <person name="Chang P.-K."/>
            <person name="Mack B.M."/>
            <person name="Scharfenstein L."/>
            <person name="Gilbert M.K."/>
        </authorList>
    </citation>
    <scope>NUCLEOTIDE SEQUENCE [LARGE SCALE GENOMIC DNA]</scope>
    <source>
        <strain evidence="13 14">CA14</strain>
    </source>
</reference>
<dbReference type="GO" id="GO:0009251">
    <property type="term" value="P:glucan catabolic process"/>
    <property type="evidence" value="ECO:0007669"/>
    <property type="project" value="TreeGrafter"/>
</dbReference>
<keyword evidence="9" id="KW-0326">Glycosidase</keyword>
<keyword evidence="8" id="KW-0119">Carbohydrate metabolism</keyword>
<evidence type="ECO:0000256" key="9">
    <source>
        <dbReference type="ARBA" id="ARBA00023295"/>
    </source>
</evidence>
<comment type="subcellular location">
    <subcellularLocation>
        <location evidence="2">Secreted</location>
    </subcellularLocation>
</comment>
<dbReference type="InterPro" id="IPR050288">
    <property type="entry name" value="Cellulose_deg_GH3"/>
</dbReference>
<dbReference type="InterPro" id="IPR002772">
    <property type="entry name" value="Glyco_hydro_3_C"/>
</dbReference>
<evidence type="ECO:0000256" key="11">
    <source>
        <dbReference type="ARBA" id="ARBA00024983"/>
    </source>
</evidence>
<evidence type="ECO:0000256" key="2">
    <source>
        <dbReference type="ARBA" id="ARBA00004613"/>
    </source>
</evidence>
<gene>
    <name evidence="13" type="ORF">CA14_003933</name>
</gene>
<dbReference type="Proteomes" id="UP000275480">
    <property type="component" value="Unassembled WGS sequence"/>
</dbReference>
<proteinExistence type="inferred from homology"/>
<evidence type="ECO:0000313" key="14">
    <source>
        <dbReference type="Proteomes" id="UP000275480"/>
    </source>
</evidence>
<dbReference type="GO" id="GO:0005576">
    <property type="term" value="C:extracellular region"/>
    <property type="evidence" value="ECO:0007669"/>
    <property type="project" value="UniProtKB-SubCell"/>
</dbReference>
<dbReference type="PANTHER" id="PTHR42715">
    <property type="entry name" value="BETA-GLUCOSIDASE"/>
    <property type="match status" value="1"/>
</dbReference>
<evidence type="ECO:0000256" key="7">
    <source>
        <dbReference type="ARBA" id="ARBA00022801"/>
    </source>
</evidence>
<dbReference type="AlphaFoldDB" id="A0AB74CGJ2"/>
<keyword evidence="10" id="KW-0624">Polysaccharide degradation</keyword>
<evidence type="ECO:0000256" key="10">
    <source>
        <dbReference type="ARBA" id="ARBA00023326"/>
    </source>
</evidence>
<organism evidence="13 14">
    <name type="scientific">Aspergillus flavus</name>
    <dbReference type="NCBI Taxonomy" id="5059"/>
    <lineage>
        <taxon>Eukaryota</taxon>
        <taxon>Fungi</taxon>
        <taxon>Dikarya</taxon>
        <taxon>Ascomycota</taxon>
        <taxon>Pezizomycotina</taxon>
        <taxon>Eurotiomycetes</taxon>
        <taxon>Eurotiomycetidae</taxon>
        <taxon>Eurotiales</taxon>
        <taxon>Aspergillaceae</taxon>
        <taxon>Aspergillus</taxon>
        <taxon>Aspergillus subgen. Circumdati</taxon>
    </lineage>
</organism>
<dbReference type="Pfam" id="PF14310">
    <property type="entry name" value="Fn3-like"/>
    <property type="match status" value="1"/>
</dbReference>
<comment type="catalytic activity">
    <reaction evidence="1">
        <text>Hydrolysis of terminal, non-reducing beta-D-glucosyl residues with release of beta-D-glucose.</text>
        <dbReference type="EC" id="3.2.1.21"/>
    </reaction>
</comment>
<accession>A0AB74CGJ2</accession>
<comment type="function">
    <text evidence="11">Beta-glucosidases are one of a number of cellulolytic enzymes involved in the degradation of cellulosic biomass. Catalyzes the last step releasing glucose from the inhibitory cellobiose.</text>
</comment>
<sequence length="401" mass="44116">MRPILNAPLALKWHHPLSDFYFNGVGNHEYGVLAVGGGSGSGLFTYLVSPLEAIKQRANFREKTLAQYVPNNSAIIEENSPYLKALLPSTPDVCLVLLKSWATEGEDRTSLHSDWNGDEVEKIASTCSNTVVVTHSNGVNILPWADHPNVTAILAAHLPGQEAGSSIVDVLWGEVNPLGHLPYTIAKSESGSSFAPIQNSTTLQNTNDPTAWQSDFEEGASEAQYHETSKHANRTHWESIGHFDYYNKSVQYEFGYGLSYTTFSIEKDISLTPLFNGDLSALPADAKILPGGNPNLWEVLYRISITVRNTGEIGATVPQLYLSLPKGTAQEASPINVLRGFEKVYLQPGESRNVTFQLTRRDISHWDVTGQQWMIPSGLMQAHVGFSSRDFRVAGSFTPIR</sequence>
<dbReference type="InterPro" id="IPR036881">
    <property type="entry name" value="Glyco_hydro_3_C_sf"/>
</dbReference>
<dbReference type="SMART" id="SM01217">
    <property type="entry name" value="Fn3_like"/>
    <property type="match status" value="1"/>
</dbReference>
<evidence type="ECO:0000259" key="12">
    <source>
        <dbReference type="SMART" id="SM01217"/>
    </source>
</evidence>
<evidence type="ECO:0000256" key="8">
    <source>
        <dbReference type="ARBA" id="ARBA00023277"/>
    </source>
</evidence>
<comment type="caution">
    <text evidence="13">The sequence shown here is derived from an EMBL/GenBank/DDBJ whole genome shotgun (WGS) entry which is preliminary data.</text>
</comment>
<feature type="domain" description="Fibronectin type III-like" evidence="12">
    <location>
        <begin position="316"/>
        <end position="388"/>
    </location>
</feature>
<evidence type="ECO:0000256" key="5">
    <source>
        <dbReference type="ARBA" id="ARBA00022525"/>
    </source>
</evidence>
<dbReference type="Gene3D" id="3.40.50.1700">
    <property type="entry name" value="Glycoside hydrolase family 3 C-terminal domain"/>
    <property type="match status" value="1"/>
</dbReference>
<keyword evidence="7" id="KW-0378">Hydrolase</keyword>
<evidence type="ECO:0000256" key="3">
    <source>
        <dbReference type="ARBA" id="ARBA00005336"/>
    </source>
</evidence>
<dbReference type="InterPro" id="IPR013783">
    <property type="entry name" value="Ig-like_fold"/>
</dbReference>
<dbReference type="GO" id="GO:0008422">
    <property type="term" value="F:beta-glucosidase activity"/>
    <property type="evidence" value="ECO:0007669"/>
    <property type="project" value="UniProtKB-EC"/>
</dbReference>
<evidence type="ECO:0000256" key="6">
    <source>
        <dbReference type="ARBA" id="ARBA00022729"/>
    </source>
</evidence>
<dbReference type="Pfam" id="PF01915">
    <property type="entry name" value="Glyco_hydro_3_C"/>
    <property type="match status" value="1"/>
</dbReference>
<comment type="similarity">
    <text evidence="3">Belongs to the glycosyl hydrolase 3 family.</text>
</comment>
<dbReference type="EC" id="3.2.1.21" evidence="4"/>
<protein>
    <recommendedName>
        <fullName evidence="4">beta-glucosidase</fullName>
        <ecNumber evidence="4">3.2.1.21</ecNumber>
    </recommendedName>
</protein>
<dbReference type="PANTHER" id="PTHR42715:SF12">
    <property type="entry name" value="BETA-GLUCOSIDASE G-RELATED"/>
    <property type="match status" value="1"/>
</dbReference>
<dbReference type="EMBL" id="QQZZ01000087">
    <property type="protein sequence ID" value="RMZ44462.1"/>
    <property type="molecule type" value="Genomic_DNA"/>
</dbReference>
<dbReference type="InterPro" id="IPR026891">
    <property type="entry name" value="Fn3-like"/>
</dbReference>
<evidence type="ECO:0000313" key="13">
    <source>
        <dbReference type="EMBL" id="RMZ44462.1"/>
    </source>
</evidence>
<evidence type="ECO:0000256" key="1">
    <source>
        <dbReference type="ARBA" id="ARBA00000448"/>
    </source>
</evidence>
<keyword evidence="5" id="KW-0964">Secreted</keyword>
<name>A0AB74CGJ2_ASPFL</name>
<keyword evidence="6" id="KW-0732">Signal</keyword>
<dbReference type="SUPFAM" id="SSF52279">
    <property type="entry name" value="Beta-D-glucan exohydrolase, C-terminal domain"/>
    <property type="match status" value="1"/>
</dbReference>
<dbReference type="Gene3D" id="2.60.40.10">
    <property type="entry name" value="Immunoglobulins"/>
    <property type="match status" value="1"/>
</dbReference>
<evidence type="ECO:0000256" key="4">
    <source>
        <dbReference type="ARBA" id="ARBA00012744"/>
    </source>
</evidence>